<sequence length="836" mass="88657">MIRDDALEALPVRAALPALNDALADDGAAVLVAPPGTGKTTLVPLVLAGLVGGGPARRVLVAEPRRIAARAAARRMAWLLGQDVGEDIGFTVRGERVVGRRARVEVVTTGVLLQRLQRDQELPGVDVVMLDECHERHLDADTAAAFLLDVRGTLRPELRLLAASATTDAQGWARLLGGAPVVEAKGVSHPVEVVWAPPARPVRPPHGMRVDPALLAHTASVVRRALAERPGDVLCFLPGLGEIARVAGLLGDLGAVDVLQVHGRAPAAVQDAVLSPGARRRVVLATSVAESSLTVPGVRVVVDAGLAREPRVDHARGLSGLTTVRSSRAAGRQRAGRAGREAPGVVYRCWAEAEDVRLPPFPAPEIKVADLTAFALQAACWGDPEASGLALLDPPPGGAMAAARQVLTAVGAVDPRGRATRRGTRLVRGGLHPRLGRALLDTSGAAAEVVALLSEEVPRSYGDDLSAALRTARRGGDAYAARWRAEVRRLRAVAAERGGRNGTGGAPEDDGARGDGLVGRAVALAFPERVARLEGGSYLMASGTRAELGEGSALRGTPWIVVAVADRPAGSGHARVRLAAPVEEDVAREAAAALRTEEEEVRWAEGDVLAQRVERLGAIGLTVRPLKDPPPGLVREALLEGLRREGLGLLRWSPEAVALRQRLAFLRLRRGEPWPDVSDGALHAHVAQWLEPELGRARRRADLARIDAGQALARLLPWASGEAARLDELAPERITVPSGSRIRVDYGDPERPVLAVKLQEMFGLDSSPVLAGVPVLVHLLSPAGRPAAVTADLASFWREGYRAVRAELRGRYPRHPWPEDPAAAEPTRHTKARPRR</sequence>
<dbReference type="InterPro" id="IPR027417">
    <property type="entry name" value="P-loop_NTPase"/>
</dbReference>
<dbReference type="AlphaFoldDB" id="A0A1G7P8W4"/>
<reference evidence="8 9" key="1">
    <citation type="submission" date="2016-10" db="EMBL/GenBank/DDBJ databases">
        <authorList>
            <person name="de Groot N.N."/>
        </authorList>
    </citation>
    <scope>NUCLEOTIDE SEQUENCE [LARGE SCALE GENOMIC DNA]</scope>
    <source>
        <strain evidence="8 9">CGMCC 4.1859</strain>
    </source>
</reference>
<dbReference type="Gene3D" id="1.20.120.1080">
    <property type="match status" value="1"/>
</dbReference>
<evidence type="ECO:0000256" key="1">
    <source>
        <dbReference type="ARBA" id="ARBA00022741"/>
    </source>
</evidence>
<proteinExistence type="predicted"/>
<dbReference type="CDD" id="cd17990">
    <property type="entry name" value="DEXHc_HrpB"/>
    <property type="match status" value="1"/>
</dbReference>
<dbReference type="InterPro" id="IPR013689">
    <property type="entry name" value="RNA_helicase_ATP-dep_HrpB_C"/>
</dbReference>
<dbReference type="InterPro" id="IPR007502">
    <property type="entry name" value="Helicase-assoc_dom"/>
</dbReference>
<dbReference type="SMART" id="SM00847">
    <property type="entry name" value="HA2"/>
    <property type="match status" value="1"/>
</dbReference>
<dbReference type="OrthoDB" id="9805617at2"/>
<accession>A0A1G7P8W4</accession>
<protein>
    <submittedName>
        <fullName evidence="8">ATP-dependent helicase HrpB</fullName>
    </submittedName>
</protein>
<dbReference type="Pfam" id="PF08482">
    <property type="entry name" value="HrpB_C"/>
    <property type="match status" value="1"/>
</dbReference>
<keyword evidence="1" id="KW-0547">Nucleotide-binding</keyword>
<dbReference type="SMART" id="SM00490">
    <property type="entry name" value="HELICc"/>
    <property type="match status" value="1"/>
</dbReference>
<dbReference type="SUPFAM" id="SSF52540">
    <property type="entry name" value="P-loop containing nucleoside triphosphate hydrolases"/>
    <property type="match status" value="1"/>
</dbReference>
<dbReference type="Pfam" id="PF00270">
    <property type="entry name" value="DEAD"/>
    <property type="match status" value="1"/>
</dbReference>
<dbReference type="NCBIfam" id="TIGR01970">
    <property type="entry name" value="DEAH_box_HrpB"/>
    <property type="match status" value="1"/>
</dbReference>
<dbReference type="GO" id="GO:0003676">
    <property type="term" value="F:nucleic acid binding"/>
    <property type="evidence" value="ECO:0007669"/>
    <property type="project" value="InterPro"/>
</dbReference>
<evidence type="ECO:0000259" key="6">
    <source>
        <dbReference type="PROSITE" id="PS51192"/>
    </source>
</evidence>
<dbReference type="InterPro" id="IPR049614">
    <property type="entry name" value="HrpB_DEXH"/>
</dbReference>
<feature type="region of interest" description="Disordered" evidence="5">
    <location>
        <begin position="812"/>
        <end position="836"/>
    </location>
</feature>
<evidence type="ECO:0000256" key="4">
    <source>
        <dbReference type="ARBA" id="ARBA00022840"/>
    </source>
</evidence>
<keyword evidence="2" id="KW-0378">Hydrolase</keyword>
<dbReference type="InterPro" id="IPR011545">
    <property type="entry name" value="DEAD/DEAH_box_helicase_dom"/>
</dbReference>
<name>A0A1G7P8W4_9ACTN</name>
<dbReference type="PANTHER" id="PTHR43519:SF1">
    <property type="entry name" value="ATP-DEPENDENT RNA HELICASE HRPB"/>
    <property type="match status" value="1"/>
</dbReference>
<evidence type="ECO:0000259" key="7">
    <source>
        <dbReference type="PROSITE" id="PS51194"/>
    </source>
</evidence>
<dbReference type="SMART" id="SM00487">
    <property type="entry name" value="DEXDc"/>
    <property type="match status" value="1"/>
</dbReference>
<dbReference type="InterPro" id="IPR010225">
    <property type="entry name" value="HrpB"/>
</dbReference>
<dbReference type="PROSITE" id="PS51194">
    <property type="entry name" value="HELICASE_CTER"/>
    <property type="match status" value="1"/>
</dbReference>
<dbReference type="GO" id="GO:0004386">
    <property type="term" value="F:helicase activity"/>
    <property type="evidence" value="ECO:0007669"/>
    <property type="project" value="UniProtKB-KW"/>
</dbReference>
<gene>
    <name evidence="8" type="ORF">SAMN05216260_11154</name>
</gene>
<dbReference type="GO" id="GO:0005524">
    <property type="term" value="F:ATP binding"/>
    <property type="evidence" value="ECO:0007669"/>
    <property type="project" value="UniProtKB-KW"/>
</dbReference>
<dbReference type="PIRSF" id="PIRSF005496">
    <property type="entry name" value="ATP_hel_hrpB"/>
    <property type="match status" value="1"/>
</dbReference>
<keyword evidence="4" id="KW-0067">ATP-binding</keyword>
<dbReference type="Pfam" id="PF00271">
    <property type="entry name" value="Helicase_C"/>
    <property type="match status" value="1"/>
</dbReference>
<dbReference type="CDD" id="cd18791">
    <property type="entry name" value="SF2_C_RHA"/>
    <property type="match status" value="1"/>
</dbReference>
<evidence type="ECO:0000256" key="2">
    <source>
        <dbReference type="ARBA" id="ARBA00022801"/>
    </source>
</evidence>
<feature type="domain" description="Helicase ATP-binding" evidence="6">
    <location>
        <begin position="20"/>
        <end position="185"/>
    </location>
</feature>
<dbReference type="InterPro" id="IPR001650">
    <property type="entry name" value="Helicase_C-like"/>
</dbReference>
<dbReference type="PROSITE" id="PS51192">
    <property type="entry name" value="HELICASE_ATP_BIND_1"/>
    <property type="match status" value="1"/>
</dbReference>
<keyword evidence="3 8" id="KW-0347">Helicase</keyword>
<evidence type="ECO:0000256" key="3">
    <source>
        <dbReference type="ARBA" id="ARBA00022806"/>
    </source>
</evidence>
<evidence type="ECO:0000313" key="9">
    <source>
        <dbReference type="Proteomes" id="UP000198614"/>
    </source>
</evidence>
<evidence type="ECO:0000313" key="8">
    <source>
        <dbReference type="EMBL" id="SDF81890.1"/>
    </source>
</evidence>
<dbReference type="EMBL" id="FNAX01000011">
    <property type="protein sequence ID" value="SDF81890.1"/>
    <property type="molecule type" value="Genomic_DNA"/>
</dbReference>
<evidence type="ECO:0000256" key="5">
    <source>
        <dbReference type="SAM" id="MobiDB-lite"/>
    </source>
</evidence>
<dbReference type="Gene3D" id="3.40.50.300">
    <property type="entry name" value="P-loop containing nucleotide triphosphate hydrolases"/>
    <property type="match status" value="2"/>
</dbReference>
<dbReference type="GO" id="GO:0016787">
    <property type="term" value="F:hydrolase activity"/>
    <property type="evidence" value="ECO:0007669"/>
    <property type="project" value="UniProtKB-KW"/>
</dbReference>
<organism evidence="8 9">
    <name type="scientific">Streptomyces griseoaurantiacus</name>
    <dbReference type="NCBI Taxonomy" id="68213"/>
    <lineage>
        <taxon>Bacteria</taxon>
        <taxon>Bacillati</taxon>
        <taxon>Actinomycetota</taxon>
        <taxon>Actinomycetes</taxon>
        <taxon>Kitasatosporales</taxon>
        <taxon>Streptomycetaceae</taxon>
        <taxon>Streptomyces</taxon>
        <taxon>Streptomyces aurantiacus group</taxon>
    </lineage>
</organism>
<dbReference type="Proteomes" id="UP000198614">
    <property type="component" value="Unassembled WGS sequence"/>
</dbReference>
<dbReference type="PANTHER" id="PTHR43519">
    <property type="entry name" value="ATP-DEPENDENT RNA HELICASE HRPB"/>
    <property type="match status" value="1"/>
</dbReference>
<feature type="domain" description="Helicase C-terminal" evidence="7">
    <location>
        <begin position="209"/>
        <end position="382"/>
    </location>
</feature>
<dbReference type="InterPro" id="IPR014001">
    <property type="entry name" value="Helicase_ATP-bd"/>
</dbReference>